<dbReference type="PANTHER" id="PTHR44835:SF1">
    <property type="entry name" value="PROTEIN O-GLCNAC TRANSFERASE"/>
    <property type="match status" value="1"/>
</dbReference>
<comment type="similarity">
    <text evidence="2">Belongs to the glycosyltransferase 41 family. O-GlcNAc transferase subfamily.</text>
</comment>
<evidence type="ECO:0000256" key="6">
    <source>
        <dbReference type="ARBA" id="ARBA00022737"/>
    </source>
</evidence>
<name>A0A368U1E2_9GAMM</name>
<dbReference type="OrthoDB" id="255821at2"/>
<dbReference type="Pfam" id="PF00535">
    <property type="entry name" value="Glycos_transf_2"/>
    <property type="match status" value="1"/>
</dbReference>
<dbReference type="EC" id="2.4.1.255" evidence="3"/>
<evidence type="ECO:0000259" key="9">
    <source>
        <dbReference type="Pfam" id="PF00535"/>
    </source>
</evidence>
<comment type="caution">
    <text evidence="11">The sequence shown here is derived from an EMBL/GenBank/DDBJ whole genome shotgun (WGS) entry which is preliminary data.</text>
</comment>
<dbReference type="SMART" id="SM00028">
    <property type="entry name" value="TPR"/>
    <property type="match status" value="4"/>
</dbReference>
<dbReference type="SUPFAM" id="SSF48452">
    <property type="entry name" value="TPR-like"/>
    <property type="match status" value="2"/>
</dbReference>
<dbReference type="InterPro" id="IPR011990">
    <property type="entry name" value="TPR-like_helical_dom_sf"/>
</dbReference>
<feature type="domain" description="O-GlcNAc transferase C-terminal" evidence="10">
    <location>
        <begin position="461"/>
        <end position="642"/>
    </location>
</feature>
<keyword evidence="12" id="KW-1185">Reference proteome</keyword>
<dbReference type="InterPro" id="IPR019734">
    <property type="entry name" value="TPR_rpt"/>
</dbReference>
<dbReference type="Gene3D" id="3.90.550.10">
    <property type="entry name" value="Spore Coat Polysaccharide Biosynthesis Protein SpsA, Chain A"/>
    <property type="match status" value="1"/>
</dbReference>
<dbReference type="Gene3D" id="3.40.50.11380">
    <property type="match status" value="1"/>
</dbReference>
<sequence>MLETVSFAVNIVFDCQGAQAMAKKRALHRKASRAPQAENTLPATQLSRYDAAIQMGDYSHALELAQDLIKRYPQVAKPHELHANALGRQERFADAVASMQRMLSLLEQPDPLHWLKLAQYHVLAGQASSAVGNLERVVEAKPDNLMAQVWLSRALHQLGDNRRALAVSDRILEQDSEHEEALLWRARVLDRLNRHDETLEVLERLLKVNPSRKEVHNHIASLYVKESDYESAEYHYRKELDLDPDNRKVMANLFSASHYNPGYTAQELFEQAQEWNKRYSPQQFSPAETARIADRRLRVALLSGGFRMHPVGQLILPAIKALPKSQFELIVYSTSQASDFLTDEFRTIADRWDIIEGVTDTHLDRKIRDDAIDILIDMNGAGDGSRYEVLVNKPAPLMIKWVGSMINTTGLECFDYLLSDAVETPEGVDDRYTEKLIRLPDDYICYHMPRHAPLGSALPALKNGYITFGCLNNPAKLSPPMLAEWAVLMNELPNSRLLLRGVQFESPRFRSKIAATLAERGIAEERVLMEGPGQHQEFLATYQRIDIALDSWPYSGGLTTCEALMMGVPVVTRVGPTFAGRHSASHLINAGLSELVTDSWESFRRRVKELANDLPNLAVIRAALRTILIDSPICDGPRFANNLTTALRAIWQRHCEGKAPEALTFSKSGAARFADEDSPVKLALALPCDSFDWQLESPVLAVDNGAVLASRPDARELLGSGRVVMLSFDPGGKLETVDHLAQYGEIQHFPLTSLGDGQPATLHITEGAEAVSLAPLVNIANLEQQPIPTVALDSIEGLPDIDLLALDANHDTLKVLENATQALRNTLLIQARVKFQFTHDCQPSLAGLHQWGTSHGFRFYRFHNESYCSYFPDSVPEEKRQATELVSADAIFLPSHKRTAQLSDEQRTKLAFLLHAVFGAKDIAYKLLAEMDQRKAEEYLIEEEMVEAESMPVEKRQVTYDPAQLECNQREFTLCVGVPVYNEEKFIRETLQSLKRQDFNNVKFLISDNCSIDGTLEIVREETADDERFEIFQQHENIGSYDNFEFVFKNSKSKYFMWLGAHDYLSDNYLSSMVGEIKKTSSTTMVMGVPMAIDEQSVVKGIVEDAIYDFSESNNLGRYINSVAKLANCTVFHSVFRRSCLDRFEFRRTISPDHVLISHLLWSGKLVNLSDVTYFRRYFSLRKESTEERLLGSQGSLDREDFYQYYIDDLAKLTSDMPDEKSSKIIEVSESLLRERFG</sequence>
<gene>
    <name evidence="11" type="ORF">DU505_03185</name>
</gene>
<keyword evidence="6" id="KW-0677">Repeat</keyword>
<comment type="pathway">
    <text evidence="1">Protein modification; protein glycosylation.</text>
</comment>
<dbReference type="Pfam" id="PF13432">
    <property type="entry name" value="TPR_16"/>
    <property type="match status" value="1"/>
</dbReference>
<evidence type="ECO:0000256" key="3">
    <source>
        <dbReference type="ARBA" id="ARBA00011970"/>
    </source>
</evidence>
<feature type="repeat" description="TPR" evidence="8">
    <location>
        <begin position="213"/>
        <end position="246"/>
    </location>
</feature>
<evidence type="ECO:0000313" key="11">
    <source>
        <dbReference type="EMBL" id="RCV90920.1"/>
    </source>
</evidence>
<proteinExistence type="inferred from homology"/>
<feature type="domain" description="O-GlcNAc transferase C-terminal" evidence="10">
    <location>
        <begin position="287"/>
        <end position="444"/>
    </location>
</feature>
<evidence type="ECO:0000256" key="5">
    <source>
        <dbReference type="ARBA" id="ARBA00022679"/>
    </source>
</evidence>
<keyword evidence="4" id="KW-0328">Glycosyltransferase</keyword>
<dbReference type="InterPro" id="IPR029489">
    <property type="entry name" value="OGT/SEC/SPY_C"/>
</dbReference>
<evidence type="ECO:0000256" key="1">
    <source>
        <dbReference type="ARBA" id="ARBA00004922"/>
    </source>
</evidence>
<dbReference type="Pfam" id="PF14559">
    <property type="entry name" value="TPR_19"/>
    <property type="match status" value="1"/>
</dbReference>
<dbReference type="Gene3D" id="1.25.40.10">
    <property type="entry name" value="Tetratricopeptide repeat domain"/>
    <property type="match status" value="2"/>
</dbReference>
<reference evidence="11 12" key="1">
    <citation type="submission" date="2018-07" db="EMBL/GenBank/DDBJ databases">
        <title>Halomonas montanilacus sp. nov., isolated from Lake Pengyan on Tibetan Plateau.</title>
        <authorList>
            <person name="Lu H."/>
            <person name="Xing P."/>
            <person name="Wu Q."/>
        </authorList>
    </citation>
    <scope>NUCLEOTIDE SEQUENCE [LARGE SCALE GENOMIC DNA]</scope>
    <source>
        <strain evidence="11 12">PYC7W</strain>
    </source>
</reference>
<dbReference type="PROSITE" id="PS50005">
    <property type="entry name" value="TPR"/>
    <property type="match status" value="1"/>
</dbReference>
<dbReference type="Gene3D" id="3.40.50.2000">
    <property type="entry name" value="Glycogen Phosphorylase B"/>
    <property type="match status" value="1"/>
</dbReference>
<evidence type="ECO:0000256" key="2">
    <source>
        <dbReference type="ARBA" id="ARBA00005386"/>
    </source>
</evidence>
<dbReference type="SUPFAM" id="SSF53448">
    <property type="entry name" value="Nucleotide-diphospho-sugar transferases"/>
    <property type="match status" value="1"/>
</dbReference>
<dbReference type="InterPro" id="IPR051939">
    <property type="entry name" value="Glycosyltr_41/O-GlcNAc_trsf"/>
</dbReference>
<dbReference type="Pfam" id="PF13844">
    <property type="entry name" value="Glyco_transf_41"/>
    <property type="match status" value="2"/>
</dbReference>
<evidence type="ECO:0000256" key="7">
    <source>
        <dbReference type="ARBA" id="ARBA00022803"/>
    </source>
</evidence>
<accession>A0A368U1E2</accession>
<feature type="domain" description="Glycosyltransferase 2-like" evidence="9">
    <location>
        <begin position="975"/>
        <end position="1139"/>
    </location>
</feature>
<evidence type="ECO:0000259" key="10">
    <source>
        <dbReference type="Pfam" id="PF13844"/>
    </source>
</evidence>
<dbReference type="GO" id="GO:0097363">
    <property type="term" value="F:protein O-acetylglucosaminyltransferase activity"/>
    <property type="evidence" value="ECO:0007669"/>
    <property type="project" value="UniProtKB-EC"/>
</dbReference>
<dbReference type="InterPro" id="IPR029044">
    <property type="entry name" value="Nucleotide-diphossugar_trans"/>
</dbReference>
<protein>
    <recommendedName>
        <fullName evidence="3">protein O-GlcNAc transferase</fullName>
        <ecNumber evidence="3">2.4.1.255</ecNumber>
    </recommendedName>
</protein>
<dbReference type="PANTHER" id="PTHR44835">
    <property type="entry name" value="UDP-N-ACETYLGLUCOSAMINE--PEPTIDE N-ACETYLGLUCOSAMINYLTRANSFERASE SPINDLY-RELATED"/>
    <property type="match status" value="1"/>
</dbReference>
<keyword evidence="7 8" id="KW-0802">TPR repeat</keyword>
<dbReference type="InterPro" id="IPR001173">
    <property type="entry name" value="Glyco_trans_2-like"/>
</dbReference>
<dbReference type="EMBL" id="QPII01000002">
    <property type="protein sequence ID" value="RCV90920.1"/>
    <property type="molecule type" value="Genomic_DNA"/>
</dbReference>
<evidence type="ECO:0000256" key="8">
    <source>
        <dbReference type="PROSITE-ProRule" id="PRU00339"/>
    </source>
</evidence>
<keyword evidence="5 11" id="KW-0808">Transferase</keyword>
<dbReference type="AlphaFoldDB" id="A0A368U1E2"/>
<evidence type="ECO:0000313" key="12">
    <source>
        <dbReference type="Proteomes" id="UP000252405"/>
    </source>
</evidence>
<dbReference type="SUPFAM" id="SSF53756">
    <property type="entry name" value="UDP-Glycosyltransferase/glycogen phosphorylase"/>
    <property type="match status" value="1"/>
</dbReference>
<organism evidence="11 12">
    <name type="scientific">Billgrantia montanilacus</name>
    <dbReference type="NCBI Taxonomy" id="2282305"/>
    <lineage>
        <taxon>Bacteria</taxon>
        <taxon>Pseudomonadati</taxon>
        <taxon>Pseudomonadota</taxon>
        <taxon>Gammaproteobacteria</taxon>
        <taxon>Oceanospirillales</taxon>
        <taxon>Halomonadaceae</taxon>
        <taxon>Billgrantia</taxon>
    </lineage>
</organism>
<evidence type="ECO:0000256" key="4">
    <source>
        <dbReference type="ARBA" id="ARBA00022676"/>
    </source>
</evidence>
<dbReference type="Proteomes" id="UP000252405">
    <property type="component" value="Unassembled WGS sequence"/>
</dbReference>
<dbReference type="CDD" id="cd00761">
    <property type="entry name" value="Glyco_tranf_GTA_type"/>
    <property type="match status" value="1"/>
</dbReference>